<keyword evidence="1" id="KW-0175">Coiled coil</keyword>
<feature type="compositionally biased region" description="Low complexity" evidence="2">
    <location>
        <begin position="504"/>
        <end position="513"/>
    </location>
</feature>
<evidence type="ECO:0000256" key="1">
    <source>
        <dbReference type="SAM" id="Coils"/>
    </source>
</evidence>
<sequence>MSTNYTCSFTNERVWNFYNTHPEFNLESMNLLLLDLIEKLIPESSNGLTSTFAEQLVENMKQLQSQISGVSDTMTHLKNESLNTITLRFAEFKKEYLDDVKMVLNNNVSDKFAPLLREQNSIMLDKTHLLINDIIPKNNETLTKHMNDAIKSLHSSIVEDTNKFLCSSINPRTLQDFIASLEVKLTQSEQRLENNIKDIKTTNDTIREISTSHQQTSVALNSTVSDMLKKMDNAASKGKISENLVFNILTKLYPSAQQIDYVAGQKETGDIILVRENKPTILIENKNWDKIVSKEEVKKFIHDIETQNCSGLFLSQNTGIANKTNFEIKIHDKNVLLFIHEVNYDAEKIKLGIEIIDHFKATIDYFDCGSDIDTIEKELLDAINKEFQDCCSQKLNLLRTLKDFSDKMRKQVDDIRFPELEKYLSSRYTFSVGTMVCEFCNFIAKNQGSLSAHRRGCTVRKELQAQKTTEATIEVNNIVISTSSPVAEQISISVPKKPSKKSKSTTSDDSTNK</sequence>
<dbReference type="EMBL" id="MN739952">
    <property type="protein sequence ID" value="QHT79712.1"/>
    <property type="molecule type" value="Genomic_DNA"/>
</dbReference>
<dbReference type="AlphaFoldDB" id="A0A6C0HGJ9"/>
<feature type="coiled-coil region" evidence="1">
    <location>
        <begin position="53"/>
        <end position="80"/>
    </location>
</feature>
<evidence type="ECO:0000313" key="3">
    <source>
        <dbReference type="EMBL" id="QHT79712.1"/>
    </source>
</evidence>
<name>A0A6C0HGJ9_9ZZZZ</name>
<proteinExistence type="predicted"/>
<accession>A0A6C0HGJ9</accession>
<feature type="region of interest" description="Disordered" evidence="2">
    <location>
        <begin position="490"/>
        <end position="513"/>
    </location>
</feature>
<reference evidence="3" key="1">
    <citation type="journal article" date="2020" name="Nature">
        <title>Giant virus diversity and host interactions through global metagenomics.</title>
        <authorList>
            <person name="Schulz F."/>
            <person name="Roux S."/>
            <person name="Paez-Espino D."/>
            <person name="Jungbluth S."/>
            <person name="Walsh D.A."/>
            <person name="Denef V.J."/>
            <person name="McMahon K.D."/>
            <person name="Konstantinidis K.T."/>
            <person name="Eloe-Fadrosh E.A."/>
            <person name="Kyrpides N.C."/>
            <person name="Woyke T."/>
        </authorList>
    </citation>
    <scope>NUCLEOTIDE SEQUENCE</scope>
    <source>
        <strain evidence="3">GVMAG-M-3300023184-101</strain>
    </source>
</reference>
<evidence type="ECO:0000256" key="2">
    <source>
        <dbReference type="SAM" id="MobiDB-lite"/>
    </source>
</evidence>
<organism evidence="3">
    <name type="scientific">viral metagenome</name>
    <dbReference type="NCBI Taxonomy" id="1070528"/>
    <lineage>
        <taxon>unclassified sequences</taxon>
        <taxon>metagenomes</taxon>
        <taxon>organismal metagenomes</taxon>
    </lineage>
</organism>
<protein>
    <submittedName>
        <fullName evidence="3">Uncharacterized protein</fullName>
    </submittedName>
</protein>